<evidence type="ECO:0000256" key="1">
    <source>
        <dbReference type="ARBA" id="ARBA00000223"/>
    </source>
</evidence>
<name>A0A0K6I6W4_9HYPH</name>
<keyword evidence="2" id="KW-0413">Isomerase</keyword>
<evidence type="ECO:0000313" key="5">
    <source>
        <dbReference type="Proteomes" id="UP000183900"/>
    </source>
</evidence>
<dbReference type="InterPro" id="IPR050443">
    <property type="entry name" value="RbsD/FucU_mutarotase"/>
</dbReference>
<keyword evidence="5" id="KW-1185">Reference proteome</keyword>
<dbReference type="Pfam" id="PF05025">
    <property type="entry name" value="RbsD_FucU"/>
    <property type="match status" value="1"/>
</dbReference>
<comment type="catalytic activity">
    <reaction evidence="1">
        <text>beta-D-ribopyranose = beta-D-ribofuranose</text>
        <dbReference type="Rhea" id="RHEA:25432"/>
        <dbReference type="ChEBI" id="CHEBI:27476"/>
        <dbReference type="ChEBI" id="CHEBI:47002"/>
        <dbReference type="EC" id="5.4.99.62"/>
    </reaction>
</comment>
<dbReference type="Gene3D" id="3.40.1650.10">
    <property type="entry name" value="RbsD-like domain"/>
    <property type="match status" value="1"/>
</dbReference>
<organism evidence="4 5">
    <name type="scientific">Pannonibacter indicus</name>
    <dbReference type="NCBI Taxonomy" id="466044"/>
    <lineage>
        <taxon>Bacteria</taxon>
        <taxon>Pseudomonadati</taxon>
        <taxon>Pseudomonadota</taxon>
        <taxon>Alphaproteobacteria</taxon>
        <taxon>Hyphomicrobiales</taxon>
        <taxon>Stappiaceae</taxon>
        <taxon>Pannonibacter</taxon>
    </lineage>
</organism>
<dbReference type="AlphaFoldDB" id="A0A0K6I6W4"/>
<comment type="catalytic activity">
    <reaction evidence="3">
        <text>alpha-L-fucose = beta-L-fucose</text>
        <dbReference type="Rhea" id="RHEA:25580"/>
        <dbReference type="ChEBI" id="CHEBI:42548"/>
        <dbReference type="ChEBI" id="CHEBI:42589"/>
        <dbReference type="EC" id="5.1.3.29"/>
    </reaction>
</comment>
<dbReference type="EMBL" id="CYHE01000011">
    <property type="protein sequence ID" value="CUA98826.1"/>
    <property type="molecule type" value="Genomic_DNA"/>
</dbReference>
<dbReference type="SUPFAM" id="SSF102546">
    <property type="entry name" value="RbsD-like"/>
    <property type="match status" value="1"/>
</dbReference>
<dbReference type="InterPro" id="IPR023750">
    <property type="entry name" value="RbsD-like_sf"/>
</dbReference>
<dbReference type="GO" id="GO:0036373">
    <property type="term" value="F:L-fucose mutarotase activity"/>
    <property type="evidence" value="ECO:0007669"/>
    <property type="project" value="UniProtKB-EC"/>
</dbReference>
<dbReference type="OrthoDB" id="7947972at2"/>
<dbReference type="RefSeq" id="WP_055456476.1">
    <property type="nucleotide sequence ID" value="NZ_CYHE01000011.1"/>
</dbReference>
<dbReference type="GO" id="GO:0006004">
    <property type="term" value="P:fucose metabolic process"/>
    <property type="evidence" value="ECO:0007669"/>
    <property type="project" value="TreeGrafter"/>
</dbReference>
<proteinExistence type="predicted"/>
<accession>A0A0K6I6W4</accession>
<evidence type="ECO:0000256" key="2">
    <source>
        <dbReference type="ARBA" id="ARBA00023235"/>
    </source>
</evidence>
<evidence type="ECO:0000313" key="4">
    <source>
        <dbReference type="EMBL" id="CUA98826.1"/>
    </source>
</evidence>
<evidence type="ECO:0000256" key="3">
    <source>
        <dbReference type="ARBA" id="ARBA00036324"/>
    </source>
</evidence>
<reference evidence="5" key="1">
    <citation type="submission" date="2015-08" db="EMBL/GenBank/DDBJ databases">
        <authorList>
            <person name="Varghese N."/>
        </authorList>
    </citation>
    <scope>NUCLEOTIDE SEQUENCE [LARGE SCALE GENOMIC DNA]</scope>
    <source>
        <strain evidence="5">DSM 23407</strain>
    </source>
</reference>
<gene>
    <name evidence="4" type="ORF">Ga0061067_11138</name>
</gene>
<dbReference type="Proteomes" id="UP000183900">
    <property type="component" value="Unassembled WGS sequence"/>
</dbReference>
<sequence>MLKGIHPLISPELLMVLAAMGHGDEIAVVDANFPAESTARHTVHGVPLRMDCPAVKAVEAILTLLPVDTFDGDPVFTMQVVGDAAAIPPVVAEAKPLFDAEKASMASLERYDFYARAKECYAVVLTTELRAYGNFIIRKGVIFG</sequence>
<protein>
    <submittedName>
        <fullName evidence="4">L-fucose mutarotase/ribose pyranase, RbsD/FucU family</fullName>
    </submittedName>
</protein>
<dbReference type="PANTHER" id="PTHR31690:SF4">
    <property type="entry name" value="FUCOSE MUTAROTASE"/>
    <property type="match status" value="1"/>
</dbReference>
<dbReference type="InterPro" id="IPR007721">
    <property type="entry name" value="RbsD_FucU"/>
</dbReference>
<dbReference type="GO" id="GO:0042806">
    <property type="term" value="F:fucose binding"/>
    <property type="evidence" value="ECO:0007669"/>
    <property type="project" value="TreeGrafter"/>
</dbReference>
<dbReference type="GO" id="GO:0062193">
    <property type="term" value="F:D-ribose pyranase activity"/>
    <property type="evidence" value="ECO:0007669"/>
    <property type="project" value="UniProtKB-EC"/>
</dbReference>
<dbReference type="PANTHER" id="PTHR31690">
    <property type="entry name" value="FUCOSE MUTAROTASE"/>
    <property type="match status" value="1"/>
</dbReference>